<comment type="caution">
    <text evidence="1">The sequence shown here is derived from an EMBL/GenBank/DDBJ whole genome shotgun (WGS) entry which is preliminary data.</text>
</comment>
<keyword evidence="2" id="KW-1185">Reference proteome</keyword>
<proteinExistence type="predicted"/>
<sequence>MQCPKSDLEVSVQIFAVCEITCSLSCSEKAEFDFEWLFEEILLKSLFCFRLSHYSNTLFILLTVLF</sequence>
<name>A0A2P2DIY4_9LEPT</name>
<dbReference type="AlphaFoldDB" id="A0A2P2DIY4"/>
<evidence type="ECO:0000313" key="1">
    <source>
        <dbReference type="EMBL" id="GBF44617.1"/>
    </source>
</evidence>
<protein>
    <submittedName>
        <fullName evidence="1">Uncharacterized protein</fullName>
    </submittedName>
</protein>
<dbReference type="Proteomes" id="UP000245206">
    <property type="component" value="Unassembled WGS sequence"/>
</dbReference>
<evidence type="ECO:0000313" key="2">
    <source>
        <dbReference type="Proteomes" id="UP000245206"/>
    </source>
</evidence>
<reference evidence="2" key="1">
    <citation type="journal article" date="2019" name="Microbiol. Immunol.">
        <title>Molecular and phenotypic characterization of Leptospira johnsonii sp. nov., Leptospira ellinghausenii sp. nov. and Leptospira ryugenii sp. nov. isolated from soil and water in Japan.</title>
        <authorList>
            <person name="Masuzawa T."/>
            <person name="Saito M."/>
            <person name="Nakao R."/>
            <person name="Nikaido Y."/>
            <person name="Matsumoto M."/>
            <person name="Ogawa M."/>
            <person name="Yokoyama M."/>
            <person name="Hidaka Y."/>
            <person name="Tomita J."/>
            <person name="Sakakibara K."/>
            <person name="Suzuki K."/>
            <person name="Yasuda S."/>
            <person name="Sato H."/>
            <person name="Yamaguchi M."/>
            <person name="Yoshida S.I."/>
            <person name="Koizumi N."/>
            <person name="Kawamura Y."/>
        </authorList>
    </citation>
    <scope>NUCLEOTIDE SEQUENCE [LARGE SCALE GENOMIC DNA]</scope>
    <source>
        <strain evidence="2">E18</strain>
    </source>
</reference>
<gene>
    <name evidence="1" type="ORF">LPTSP2_39200</name>
</gene>
<organism evidence="1 2">
    <name type="scientific">Leptospira ellinghausenii</name>
    <dbReference type="NCBI Taxonomy" id="1917822"/>
    <lineage>
        <taxon>Bacteria</taxon>
        <taxon>Pseudomonadati</taxon>
        <taxon>Spirochaetota</taxon>
        <taxon>Spirochaetia</taxon>
        <taxon>Leptospirales</taxon>
        <taxon>Leptospiraceae</taxon>
        <taxon>Leptospira</taxon>
    </lineage>
</organism>
<accession>A0A2P2DIY4</accession>
<dbReference type="EMBL" id="BFAZ01000017">
    <property type="protein sequence ID" value="GBF44617.1"/>
    <property type="molecule type" value="Genomic_DNA"/>
</dbReference>